<accession>A0A0X2NLN7</accession>
<dbReference type="InterPro" id="IPR039261">
    <property type="entry name" value="FNR_nucleotide-bd"/>
</dbReference>
<dbReference type="CDD" id="cd06193">
    <property type="entry name" value="siderophore_interacting"/>
    <property type="match status" value="1"/>
</dbReference>
<protein>
    <submittedName>
        <fullName evidence="2">Siderophore-interacting protein</fullName>
    </submittedName>
</protein>
<dbReference type="InterPro" id="IPR007037">
    <property type="entry name" value="SIP_rossman_dom"/>
</dbReference>
<dbReference type="InterPro" id="IPR039374">
    <property type="entry name" value="SIP_fam"/>
</dbReference>
<dbReference type="InterPro" id="IPR017938">
    <property type="entry name" value="Riboflavin_synthase-like_b-brl"/>
</dbReference>
<dbReference type="InterPro" id="IPR013113">
    <property type="entry name" value="SIP_FAD-bd"/>
</dbReference>
<organism evidence="2 3">
    <name type="scientific">Corynebacterium variabile</name>
    <dbReference type="NCBI Taxonomy" id="1727"/>
    <lineage>
        <taxon>Bacteria</taxon>
        <taxon>Bacillati</taxon>
        <taxon>Actinomycetota</taxon>
        <taxon>Actinomycetes</taxon>
        <taxon>Mycobacteriales</taxon>
        <taxon>Corynebacteriaceae</taxon>
        <taxon>Corynebacterium</taxon>
    </lineage>
</organism>
<dbReference type="PROSITE" id="PS51384">
    <property type="entry name" value="FAD_FR"/>
    <property type="match status" value="1"/>
</dbReference>
<dbReference type="PANTHER" id="PTHR30157:SF0">
    <property type="entry name" value="NADPH-DEPENDENT FERRIC-CHELATE REDUCTASE"/>
    <property type="match status" value="1"/>
</dbReference>
<dbReference type="Pfam" id="PF08021">
    <property type="entry name" value="FAD_binding_9"/>
    <property type="match status" value="1"/>
</dbReference>
<evidence type="ECO:0000313" key="2">
    <source>
        <dbReference type="EMBL" id="CUU65719.1"/>
    </source>
</evidence>
<evidence type="ECO:0000313" key="3">
    <source>
        <dbReference type="Proteomes" id="UP000182498"/>
    </source>
</evidence>
<dbReference type="GO" id="GO:0016491">
    <property type="term" value="F:oxidoreductase activity"/>
    <property type="evidence" value="ECO:0007669"/>
    <property type="project" value="InterPro"/>
</dbReference>
<keyword evidence="3" id="KW-1185">Reference proteome</keyword>
<dbReference type="Proteomes" id="UP000182498">
    <property type="component" value="Unassembled WGS sequence"/>
</dbReference>
<dbReference type="EMBL" id="FAUH01000006">
    <property type="protein sequence ID" value="CUU65719.1"/>
    <property type="molecule type" value="Genomic_DNA"/>
</dbReference>
<dbReference type="Gene3D" id="3.40.50.80">
    <property type="entry name" value="Nucleotide-binding domain of ferredoxin-NADP reductase (FNR) module"/>
    <property type="match status" value="1"/>
</dbReference>
<feature type="domain" description="FAD-binding FR-type" evidence="1">
    <location>
        <begin position="27"/>
        <end position="144"/>
    </location>
</feature>
<name>A0A0X2NLN7_9CORY</name>
<proteinExistence type="predicted"/>
<dbReference type="Gene3D" id="2.40.30.10">
    <property type="entry name" value="Translation factors"/>
    <property type="match status" value="1"/>
</dbReference>
<dbReference type="InterPro" id="IPR017927">
    <property type="entry name" value="FAD-bd_FR_type"/>
</dbReference>
<dbReference type="PANTHER" id="PTHR30157">
    <property type="entry name" value="FERRIC REDUCTASE, NADPH-DEPENDENT"/>
    <property type="match status" value="1"/>
</dbReference>
<dbReference type="RefSeq" id="WP_082796422.1">
    <property type="nucleotide sequence ID" value="NZ_FAUH01000006.1"/>
</dbReference>
<evidence type="ECO:0000259" key="1">
    <source>
        <dbReference type="PROSITE" id="PS51384"/>
    </source>
</evidence>
<dbReference type="Pfam" id="PF04954">
    <property type="entry name" value="SIP"/>
    <property type="match status" value="1"/>
</dbReference>
<dbReference type="SUPFAM" id="SSF63380">
    <property type="entry name" value="Riboflavin synthase domain-like"/>
    <property type="match status" value="1"/>
</dbReference>
<dbReference type="OrthoDB" id="3291337at2"/>
<dbReference type="AlphaFoldDB" id="A0A0X2NLN7"/>
<gene>
    <name evidence="2" type="ORF">CVAR292_01051</name>
</gene>
<sequence>MSDSVSSAPDAASFNTLLNSPQHRAGLNDLHLEVTSVTRRHPWLARVSGVVPGMAETDPSVWSHPNLALRLAIPDATDALGPMIGQAGVCRRVYTVAAVDVASSTLDIDIVVHGESSPMMRWLAGLEPGDRVDFAGPRPHAAPTDATGRIVLLADGSAYPAASAITRALPGVATVILALPEEDPQVSDCADYAADFPGAELRFAASSPTPLSDAFADLDVTATDTVWAAGEREDIRAVRARCLRDLELPKPQVQVFGYWRHGKTGTDADMARLTGIAALRDQGRELEDDFEIEI</sequence>
<reference evidence="3" key="1">
    <citation type="submission" date="2015-11" db="EMBL/GenBank/DDBJ databases">
        <authorList>
            <person name="Dugat-Bony E."/>
        </authorList>
    </citation>
    <scope>NUCLEOTIDE SEQUENCE [LARGE SCALE GENOMIC DNA]</scope>
    <source>
        <strain evidence="3">Mu292</strain>
    </source>
</reference>